<dbReference type="PANTHER" id="PTHR46732">
    <property type="entry name" value="ATP-DEPENDENT PROTEASE LA (LON) DOMAIN PROTEIN"/>
    <property type="match status" value="1"/>
</dbReference>
<proteinExistence type="predicted"/>
<dbReference type="EMBL" id="NGFO01000013">
    <property type="protein sequence ID" value="OUC78408.1"/>
    <property type="molecule type" value="Genomic_DNA"/>
</dbReference>
<evidence type="ECO:0000313" key="3">
    <source>
        <dbReference type="Proteomes" id="UP000194632"/>
    </source>
</evidence>
<evidence type="ECO:0000259" key="1">
    <source>
        <dbReference type="PROSITE" id="PS51787"/>
    </source>
</evidence>
<reference evidence="2 3" key="1">
    <citation type="submission" date="2017-05" db="EMBL/GenBank/DDBJ databases">
        <title>Biotechnological potential of actinobacteria isolated from South African environments.</title>
        <authorList>
            <person name="Le Roes-Hill M."/>
            <person name="Prins A."/>
            <person name="Durrell K.A."/>
        </authorList>
    </citation>
    <scope>NUCLEOTIDE SEQUENCE [LARGE SCALE GENOMIC DNA]</scope>
    <source>
        <strain evidence="2">BS2</strain>
    </source>
</reference>
<dbReference type="STRING" id="417102.CA982_13060"/>
<feature type="domain" description="Lon N-terminal" evidence="1">
    <location>
        <begin position="10"/>
        <end position="217"/>
    </location>
</feature>
<dbReference type="InterPro" id="IPR015947">
    <property type="entry name" value="PUA-like_sf"/>
</dbReference>
<sequence length="225" mass="24617">MTADPAAGDVLVAPVFPLGTALVPGAELPLRIFEPRYRQMLDDHADTATDPPTIRFGVVLIERGSEVGGGETRCEVGTLAHAEITGRLPDGRASLTAIGRRRFRVVEWLPDDPYPRARVTVLPEQTPSNSDLARLRTLDERLRELTRQKFTAAGEDPEPILAAYALIDADPRAADLSPVHRWAARTAGQPHDQQRILEADDPAEQLEILEDVMQGMEARVAFGSS</sequence>
<keyword evidence="3" id="KW-1185">Reference proteome</keyword>
<dbReference type="PROSITE" id="PS51787">
    <property type="entry name" value="LON_N"/>
    <property type="match status" value="1"/>
</dbReference>
<dbReference type="SUPFAM" id="SSF88697">
    <property type="entry name" value="PUA domain-like"/>
    <property type="match status" value="1"/>
</dbReference>
<organism evidence="2 3">
    <name type="scientific">Gordonia lacunae</name>
    <dbReference type="NCBI Taxonomy" id="417102"/>
    <lineage>
        <taxon>Bacteria</taxon>
        <taxon>Bacillati</taxon>
        <taxon>Actinomycetota</taxon>
        <taxon>Actinomycetes</taxon>
        <taxon>Mycobacteriales</taxon>
        <taxon>Gordoniaceae</taxon>
        <taxon>Gordonia</taxon>
    </lineage>
</organism>
<dbReference type="AlphaFoldDB" id="A0A243QAS6"/>
<dbReference type="Pfam" id="PF02190">
    <property type="entry name" value="LON_substr_bdg"/>
    <property type="match status" value="1"/>
</dbReference>
<comment type="caution">
    <text evidence="2">The sequence shown here is derived from an EMBL/GenBank/DDBJ whole genome shotgun (WGS) entry which is preliminary data.</text>
</comment>
<dbReference type="Gene3D" id="2.30.130.40">
    <property type="entry name" value="LON domain-like"/>
    <property type="match status" value="1"/>
</dbReference>
<dbReference type="Proteomes" id="UP000194632">
    <property type="component" value="Unassembled WGS sequence"/>
</dbReference>
<dbReference type="InterPro" id="IPR003111">
    <property type="entry name" value="Lon_prtase_N"/>
</dbReference>
<dbReference type="OrthoDB" id="25394at2"/>
<name>A0A243QAS6_9ACTN</name>
<accession>A0A243QAS6</accession>
<dbReference type="InterPro" id="IPR046336">
    <property type="entry name" value="Lon_prtase_N_sf"/>
</dbReference>
<protein>
    <submittedName>
        <fullName evidence="2">Peptidase S16</fullName>
    </submittedName>
</protein>
<evidence type="ECO:0000313" key="2">
    <source>
        <dbReference type="EMBL" id="OUC78408.1"/>
    </source>
</evidence>
<gene>
    <name evidence="2" type="ORF">CA982_13060</name>
</gene>
<dbReference type="SMART" id="SM00464">
    <property type="entry name" value="LON"/>
    <property type="match status" value="1"/>
</dbReference>
<dbReference type="PANTHER" id="PTHR46732:SF8">
    <property type="entry name" value="ATP-DEPENDENT PROTEASE LA (LON) DOMAIN PROTEIN"/>
    <property type="match status" value="1"/>
</dbReference>